<organism evidence="1 2">
    <name type="scientific">Marinobacter iranensis</name>
    <dbReference type="NCBI Taxonomy" id="2962607"/>
    <lineage>
        <taxon>Bacteria</taxon>
        <taxon>Pseudomonadati</taxon>
        <taxon>Pseudomonadota</taxon>
        <taxon>Gammaproteobacteria</taxon>
        <taxon>Pseudomonadales</taxon>
        <taxon>Marinobacteraceae</taxon>
        <taxon>Marinobacter</taxon>
    </lineage>
</organism>
<evidence type="ECO:0000313" key="1">
    <source>
        <dbReference type="EMBL" id="MDF0753047.1"/>
    </source>
</evidence>
<proteinExistence type="predicted"/>
<name>A0ABT5YH75_9GAMM</name>
<keyword evidence="2" id="KW-1185">Reference proteome</keyword>
<feature type="non-terminal residue" evidence="1">
    <location>
        <position position="80"/>
    </location>
</feature>
<sequence>TLMLLVAALHHTLRDDDPTLAAELEAVLVRHGEPARTKLRPHRAWADVFESVVLDRRSPADTDRVSRFDDNYAFFRSQIR</sequence>
<gene>
    <name evidence="1" type="ORF">NLU14_22730</name>
</gene>
<comment type="caution">
    <text evidence="1">The sequence shown here is derived from an EMBL/GenBank/DDBJ whole genome shotgun (WGS) entry which is preliminary data.</text>
</comment>
<dbReference type="EMBL" id="JANCMW010000366">
    <property type="protein sequence ID" value="MDF0753047.1"/>
    <property type="molecule type" value="Genomic_DNA"/>
</dbReference>
<dbReference type="Proteomes" id="UP001143391">
    <property type="component" value="Unassembled WGS sequence"/>
</dbReference>
<protein>
    <submittedName>
        <fullName evidence="1">Uncharacterized protein</fullName>
    </submittedName>
</protein>
<evidence type="ECO:0000313" key="2">
    <source>
        <dbReference type="Proteomes" id="UP001143391"/>
    </source>
</evidence>
<accession>A0ABT5YH75</accession>
<reference evidence="1" key="1">
    <citation type="submission" date="2022-07" db="EMBL/GenBank/DDBJ databases">
        <title>Marinobacter iranensis a new bacterium isolate from a hipersaline lake in Iran.</title>
        <authorList>
            <person name="Mohammad A.M.A."/>
            <person name="Cristina S.-P."/>
            <person name="Antonio V."/>
        </authorList>
    </citation>
    <scope>NUCLEOTIDE SEQUENCE</scope>
    <source>
        <strain evidence="1">71-i</strain>
    </source>
</reference>
<feature type="non-terminal residue" evidence="1">
    <location>
        <position position="1"/>
    </location>
</feature>